<keyword evidence="3" id="KW-1185">Reference proteome</keyword>
<accession>A0A8R7TG14</accession>
<dbReference type="AlphaFoldDB" id="A0A8R7TG14"/>
<dbReference type="EnsemblPlants" id="TuG1812G0200002352.01.T01">
    <property type="protein sequence ID" value="TuG1812G0200002352.01.T01.cds429013"/>
    <property type="gene ID" value="TuG1812G0200002352.01"/>
</dbReference>
<feature type="compositionally biased region" description="Basic residues" evidence="1">
    <location>
        <begin position="1"/>
        <end position="11"/>
    </location>
</feature>
<evidence type="ECO:0000256" key="1">
    <source>
        <dbReference type="SAM" id="MobiDB-lite"/>
    </source>
</evidence>
<reference evidence="2" key="2">
    <citation type="submission" date="2018-03" db="EMBL/GenBank/DDBJ databases">
        <title>The Triticum urartu genome reveals the dynamic nature of wheat genome evolution.</title>
        <authorList>
            <person name="Ling H."/>
            <person name="Ma B."/>
            <person name="Shi X."/>
            <person name="Liu H."/>
            <person name="Dong L."/>
            <person name="Sun H."/>
            <person name="Cao Y."/>
            <person name="Gao Q."/>
            <person name="Zheng S."/>
            <person name="Li Y."/>
            <person name="Yu Y."/>
            <person name="Du H."/>
            <person name="Qi M."/>
            <person name="Li Y."/>
            <person name="Yu H."/>
            <person name="Cui Y."/>
            <person name="Wang N."/>
            <person name="Chen C."/>
            <person name="Wu H."/>
            <person name="Zhao Y."/>
            <person name="Zhang J."/>
            <person name="Li Y."/>
            <person name="Zhou W."/>
            <person name="Zhang B."/>
            <person name="Hu W."/>
            <person name="Eijk M."/>
            <person name="Tang J."/>
            <person name="Witsenboer H."/>
            <person name="Zhao S."/>
            <person name="Li Z."/>
            <person name="Zhang A."/>
            <person name="Wang D."/>
            <person name="Liang C."/>
        </authorList>
    </citation>
    <scope>NUCLEOTIDE SEQUENCE [LARGE SCALE GENOMIC DNA]</scope>
    <source>
        <strain evidence="2">cv. G1812</strain>
    </source>
</reference>
<feature type="region of interest" description="Disordered" evidence="1">
    <location>
        <begin position="1"/>
        <end position="20"/>
    </location>
</feature>
<evidence type="ECO:0000313" key="2">
    <source>
        <dbReference type="EnsemblPlants" id="TuG1812G0200002352.01.T01.cds429013"/>
    </source>
</evidence>
<proteinExistence type="predicted"/>
<organism evidence="2 3">
    <name type="scientific">Triticum urartu</name>
    <name type="common">Red wild einkorn</name>
    <name type="synonym">Crithodium urartu</name>
    <dbReference type="NCBI Taxonomy" id="4572"/>
    <lineage>
        <taxon>Eukaryota</taxon>
        <taxon>Viridiplantae</taxon>
        <taxon>Streptophyta</taxon>
        <taxon>Embryophyta</taxon>
        <taxon>Tracheophyta</taxon>
        <taxon>Spermatophyta</taxon>
        <taxon>Magnoliopsida</taxon>
        <taxon>Liliopsida</taxon>
        <taxon>Poales</taxon>
        <taxon>Poaceae</taxon>
        <taxon>BOP clade</taxon>
        <taxon>Pooideae</taxon>
        <taxon>Triticodae</taxon>
        <taxon>Triticeae</taxon>
        <taxon>Triticinae</taxon>
        <taxon>Triticum</taxon>
    </lineage>
</organism>
<evidence type="ECO:0000313" key="3">
    <source>
        <dbReference type="Proteomes" id="UP000015106"/>
    </source>
</evidence>
<sequence length="81" mass="8908">MGKHPTLKQRPKNTSSQKAKEAYAFGRVHHLPASKRSAQPLISSCPSPSCRSAGTPPRAAMRPPRRSGSPLWWGRPPRRLG</sequence>
<reference evidence="2" key="3">
    <citation type="submission" date="2022-06" db="UniProtKB">
        <authorList>
            <consortium name="EnsemblPlants"/>
        </authorList>
    </citation>
    <scope>IDENTIFICATION</scope>
</reference>
<name>A0A8R7TG14_TRIUA</name>
<dbReference type="Gramene" id="TuG1812G0200002352.01.T01">
    <property type="protein sequence ID" value="TuG1812G0200002352.01.T01.cds429013"/>
    <property type="gene ID" value="TuG1812G0200002352.01"/>
</dbReference>
<reference evidence="3" key="1">
    <citation type="journal article" date="2013" name="Nature">
        <title>Draft genome of the wheat A-genome progenitor Triticum urartu.</title>
        <authorList>
            <person name="Ling H.Q."/>
            <person name="Zhao S."/>
            <person name="Liu D."/>
            <person name="Wang J."/>
            <person name="Sun H."/>
            <person name="Zhang C."/>
            <person name="Fan H."/>
            <person name="Li D."/>
            <person name="Dong L."/>
            <person name="Tao Y."/>
            <person name="Gao C."/>
            <person name="Wu H."/>
            <person name="Li Y."/>
            <person name="Cui Y."/>
            <person name="Guo X."/>
            <person name="Zheng S."/>
            <person name="Wang B."/>
            <person name="Yu K."/>
            <person name="Liang Q."/>
            <person name="Yang W."/>
            <person name="Lou X."/>
            <person name="Chen J."/>
            <person name="Feng M."/>
            <person name="Jian J."/>
            <person name="Zhang X."/>
            <person name="Luo G."/>
            <person name="Jiang Y."/>
            <person name="Liu J."/>
            <person name="Wang Z."/>
            <person name="Sha Y."/>
            <person name="Zhang B."/>
            <person name="Wu H."/>
            <person name="Tang D."/>
            <person name="Shen Q."/>
            <person name="Xue P."/>
            <person name="Zou S."/>
            <person name="Wang X."/>
            <person name="Liu X."/>
            <person name="Wang F."/>
            <person name="Yang Y."/>
            <person name="An X."/>
            <person name="Dong Z."/>
            <person name="Zhang K."/>
            <person name="Zhang X."/>
            <person name="Luo M.C."/>
            <person name="Dvorak J."/>
            <person name="Tong Y."/>
            <person name="Wang J."/>
            <person name="Yang H."/>
            <person name="Li Z."/>
            <person name="Wang D."/>
            <person name="Zhang A."/>
            <person name="Wang J."/>
        </authorList>
    </citation>
    <scope>NUCLEOTIDE SEQUENCE</scope>
    <source>
        <strain evidence="3">cv. G1812</strain>
    </source>
</reference>
<dbReference type="Proteomes" id="UP000015106">
    <property type="component" value="Chromosome 2"/>
</dbReference>
<feature type="region of interest" description="Disordered" evidence="1">
    <location>
        <begin position="32"/>
        <end position="81"/>
    </location>
</feature>
<feature type="compositionally biased region" description="Polar residues" evidence="1">
    <location>
        <begin position="36"/>
        <end position="52"/>
    </location>
</feature>
<protein>
    <submittedName>
        <fullName evidence="2">Uncharacterized protein</fullName>
    </submittedName>
</protein>